<dbReference type="EMBL" id="BKCJ011026737">
    <property type="protein sequence ID" value="GFC69953.1"/>
    <property type="molecule type" value="Genomic_DNA"/>
</dbReference>
<feature type="non-terminal residue" evidence="1">
    <location>
        <position position="1"/>
    </location>
</feature>
<proteinExistence type="predicted"/>
<evidence type="ECO:0000313" key="1">
    <source>
        <dbReference type="EMBL" id="GFC69953.1"/>
    </source>
</evidence>
<dbReference type="AlphaFoldDB" id="A0A699QJB2"/>
<protein>
    <submittedName>
        <fullName evidence="1">Uncharacterized protein</fullName>
    </submittedName>
</protein>
<organism evidence="1">
    <name type="scientific">Tanacetum cinerariifolium</name>
    <name type="common">Dalmatian daisy</name>
    <name type="synonym">Chrysanthemum cinerariifolium</name>
    <dbReference type="NCBI Taxonomy" id="118510"/>
    <lineage>
        <taxon>Eukaryota</taxon>
        <taxon>Viridiplantae</taxon>
        <taxon>Streptophyta</taxon>
        <taxon>Embryophyta</taxon>
        <taxon>Tracheophyta</taxon>
        <taxon>Spermatophyta</taxon>
        <taxon>Magnoliopsida</taxon>
        <taxon>eudicotyledons</taxon>
        <taxon>Gunneridae</taxon>
        <taxon>Pentapetalae</taxon>
        <taxon>asterids</taxon>
        <taxon>campanulids</taxon>
        <taxon>Asterales</taxon>
        <taxon>Asteraceae</taxon>
        <taxon>Asteroideae</taxon>
        <taxon>Anthemideae</taxon>
        <taxon>Anthemidinae</taxon>
        <taxon>Tanacetum</taxon>
    </lineage>
</organism>
<sequence>FLLDGYGIDAYGLGLEVLTGVIVGSEIGEPQVYFPPQRKERRWRWHLRVPEFKVEAVLAFTNLVIKSLRNPLSKHLVFEEPKLDREGPDKLVVGKQRVGKQVLNGSCYPDSDFGLE</sequence>
<name>A0A699QJB2_TANCI</name>
<accession>A0A699QJB2</accession>
<gene>
    <name evidence="1" type="ORF">Tci_841923</name>
</gene>
<comment type="caution">
    <text evidence="1">The sequence shown here is derived from an EMBL/GenBank/DDBJ whole genome shotgun (WGS) entry which is preliminary data.</text>
</comment>
<reference evidence="1" key="1">
    <citation type="journal article" date="2019" name="Sci. Rep.">
        <title>Draft genome of Tanacetum cinerariifolium, the natural source of mosquito coil.</title>
        <authorList>
            <person name="Yamashiro T."/>
            <person name="Shiraishi A."/>
            <person name="Satake H."/>
            <person name="Nakayama K."/>
        </authorList>
    </citation>
    <scope>NUCLEOTIDE SEQUENCE</scope>
</reference>